<keyword evidence="1" id="KW-0813">Transport</keyword>
<comment type="caution">
    <text evidence="11">The sequence shown here is derived from an EMBL/GenBank/DDBJ whole genome shotgun (WGS) entry which is preliminary data.</text>
</comment>
<keyword evidence="12" id="KW-1185">Reference proteome</keyword>
<dbReference type="InterPro" id="IPR003439">
    <property type="entry name" value="ABC_transporter-like_ATP-bd"/>
</dbReference>
<dbReference type="InterPro" id="IPR017871">
    <property type="entry name" value="ABC_transporter-like_CS"/>
</dbReference>
<sequence>MNGLHAEISLHRGEFALDAAIDVQPGEVLAVLGPNGAGKSTLLGALAGDLRPQRGAVRLDGTDWLDVERGVELVTHRRRVGLLAQRALLFPHLSVLDNVAFGPRAAGVRKASARTTARRWLSEVEAAELADRRPGALSGGQAQRVALARALAAEPRLLLLDEPLAALDVDAAPAVRGLLHRVLREQATPTVLVTHDVLDAVVLADRLVVLQGGRIVEQGPTRQVLSRPQDPFTARIAGLNLVTGTATPDGVRSGDVLVTGREAEPVGERERAAAVFAPSAVAVHPEPPRGSPRNAIPVRLTGLEPRGDVVRVRGAAGEAALAADVTPGAVADLGFGPGDRVWFVIKATEVAIHPVSGGSSGA</sequence>
<dbReference type="RefSeq" id="WP_193927479.1">
    <property type="nucleotide sequence ID" value="NZ_JADEYC010000009.1"/>
</dbReference>
<reference evidence="11" key="1">
    <citation type="submission" date="2020-10" db="EMBL/GenBank/DDBJ databases">
        <title>Diversity and distribution of actinomycetes associated with coral in the coast of Hainan.</title>
        <authorList>
            <person name="Li F."/>
        </authorList>
    </citation>
    <scope>NUCLEOTIDE SEQUENCE</scope>
    <source>
        <strain evidence="11">HNM0983</strain>
    </source>
</reference>
<dbReference type="Gene3D" id="2.40.50.100">
    <property type="match status" value="1"/>
</dbReference>
<keyword evidence="5 11" id="KW-0067">ATP-binding</keyword>
<evidence type="ECO:0000256" key="7">
    <source>
        <dbReference type="ARBA" id="ARBA00023136"/>
    </source>
</evidence>
<dbReference type="Pfam" id="PF00005">
    <property type="entry name" value="ABC_tran"/>
    <property type="match status" value="1"/>
</dbReference>
<dbReference type="SMART" id="SM00382">
    <property type="entry name" value="AAA"/>
    <property type="match status" value="1"/>
</dbReference>
<dbReference type="Pfam" id="PF03459">
    <property type="entry name" value="TOBE"/>
    <property type="match status" value="1"/>
</dbReference>
<dbReference type="SUPFAM" id="SSF50331">
    <property type="entry name" value="MOP-like"/>
    <property type="match status" value="1"/>
</dbReference>
<proteinExistence type="predicted"/>
<dbReference type="PROSITE" id="PS51866">
    <property type="entry name" value="MOP"/>
    <property type="match status" value="1"/>
</dbReference>
<dbReference type="InterPro" id="IPR050334">
    <property type="entry name" value="Molybdenum_import_ModC"/>
</dbReference>
<dbReference type="PROSITE" id="PS50893">
    <property type="entry name" value="ABC_TRANSPORTER_2"/>
    <property type="match status" value="1"/>
</dbReference>
<protein>
    <submittedName>
        <fullName evidence="11">ATP-binding cassette domain-containing protein</fullName>
    </submittedName>
</protein>
<dbReference type="PANTHER" id="PTHR43514:SF1">
    <property type="entry name" value="SULFATE_THIOSULFATE IMPORT ATP-BINDING PROTEIN CYSA"/>
    <property type="match status" value="1"/>
</dbReference>
<accession>A0A929B8Z8</accession>
<keyword evidence="7" id="KW-0472">Membrane</keyword>
<feature type="domain" description="Mop" evidence="10">
    <location>
        <begin position="289"/>
        <end position="354"/>
    </location>
</feature>
<keyword evidence="6" id="KW-1278">Translocase</keyword>
<dbReference type="PROSITE" id="PS00211">
    <property type="entry name" value="ABC_TRANSPORTER_1"/>
    <property type="match status" value="1"/>
</dbReference>
<evidence type="ECO:0000256" key="6">
    <source>
        <dbReference type="ARBA" id="ARBA00022967"/>
    </source>
</evidence>
<evidence type="ECO:0000256" key="2">
    <source>
        <dbReference type="ARBA" id="ARBA00022475"/>
    </source>
</evidence>
<dbReference type="Gene3D" id="3.40.50.300">
    <property type="entry name" value="P-loop containing nucleotide triphosphate hydrolases"/>
    <property type="match status" value="1"/>
</dbReference>
<dbReference type="AlphaFoldDB" id="A0A929B8Z8"/>
<dbReference type="InterPro" id="IPR004606">
    <property type="entry name" value="Mop_domain"/>
</dbReference>
<evidence type="ECO:0000256" key="1">
    <source>
        <dbReference type="ARBA" id="ARBA00022448"/>
    </source>
</evidence>
<gene>
    <name evidence="11" type="ORF">IQ251_06195</name>
</gene>
<dbReference type="SUPFAM" id="SSF52540">
    <property type="entry name" value="P-loop containing nucleoside triphosphate hydrolases"/>
    <property type="match status" value="1"/>
</dbReference>
<evidence type="ECO:0000256" key="4">
    <source>
        <dbReference type="ARBA" id="ARBA00022741"/>
    </source>
</evidence>
<organism evidence="11 12">
    <name type="scientific">Saccharopolyspora montiporae</name>
    <dbReference type="NCBI Taxonomy" id="2781240"/>
    <lineage>
        <taxon>Bacteria</taxon>
        <taxon>Bacillati</taxon>
        <taxon>Actinomycetota</taxon>
        <taxon>Actinomycetes</taxon>
        <taxon>Pseudonocardiales</taxon>
        <taxon>Pseudonocardiaceae</taxon>
        <taxon>Saccharopolyspora</taxon>
    </lineage>
</organism>
<dbReference type="GO" id="GO:0016887">
    <property type="term" value="F:ATP hydrolysis activity"/>
    <property type="evidence" value="ECO:0007669"/>
    <property type="project" value="InterPro"/>
</dbReference>
<evidence type="ECO:0000256" key="8">
    <source>
        <dbReference type="PROSITE-ProRule" id="PRU01213"/>
    </source>
</evidence>
<dbReference type="EMBL" id="JADEYC010000009">
    <property type="protein sequence ID" value="MBE9374035.1"/>
    <property type="molecule type" value="Genomic_DNA"/>
</dbReference>
<keyword evidence="4" id="KW-0547">Nucleotide-binding</keyword>
<evidence type="ECO:0000256" key="3">
    <source>
        <dbReference type="ARBA" id="ARBA00022505"/>
    </source>
</evidence>
<name>A0A929B8Z8_9PSEU</name>
<dbReference type="Proteomes" id="UP000598360">
    <property type="component" value="Unassembled WGS sequence"/>
</dbReference>
<dbReference type="InterPro" id="IPR008995">
    <property type="entry name" value="Mo/tungstate-bd_C_term_dom"/>
</dbReference>
<feature type="domain" description="ABC transporter" evidence="9">
    <location>
        <begin position="1"/>
        <end position="237"/>
    </location>
</feature>
<evidence type="ECO:0000259" key="9">
    <source>
        <dbReference type="PROSITE" id="PS50893"/>
    </source>
</evidence>
<dbReference type="InterPro" id="IPR005116">
    <property type="entry name" value="Transp-assoc_OB_typ1"/>
</dbReference>
<keyword evidence="3 8" id="KW-0500">Molybdenum</keyword>
<dbReference type="GO" id="GO:0015689">
    <property type="term" value="P:molybdate ion transport"/>
    <property type="evidence" value="ECO:0007669"/>
    <property type="project" value="InterPro"/>
</dbReference>
<evidence type="ECO:0000259" key="10">
    <source>
        <dbReference type="PROSITE" id="PS51866"/>
    </source>
</evidence>
<evidence type="ECO:0000313" key="11">
    <source>
        <dbReference type="EMBL" id="MBE9374035.1"/>
    </source>
</evidence>
<evidence type="ECO:0000313" key="12">
    <source>
        <dbReference type="Proteomes" id="UP000598360"/>
    </source>
</evidence>
<dbReference type="PANTHER" id="PTHR43514">
    <property type="entry name" value="ABC TRANSPORTER I FAMILY MEMBER 10"/>
    <property type="match status" value="1"/>
</dbReference>
<dbReference type="InterPro" id="IPR003593">
    <property type="entry name" value="AAA+_ATPase"/>
</dbReference>
<keyword evidence="2" id="KW-1003">Cell membrane</keyword>
<dbReference type="GO" id="GO:0005524">
    <property type="term" value="F:ATP binding"/>
    <property type="evidence" value="ECO:0007669"/>
    <property type="project" value="UniProtKB-KW"/>
</dbReference>
<dbReference type="InterPro" id="IPR027417">
    <property type="entry name" value="P-loop_NTPase"/>
</dbReference>
<evidence type="ECO:0000256" key="5">
    <source>
        <dbReference type="ARBA" id="ARBA00022840"/>
    </source>
</evidence>